<evidence type="ECO:0000256" key="7">
    <source>
        <dbReference type="ARBA" id="ARBA00022989"/>
    </source>
</evidence>
<dbReference type="InterPro" id="IPR004813">
    <property type="entry name" value="OPT"/>
</dbReference>
<proteinExistence type="inferred from homology"/>
<dbReference type="GO" id="GO:0035673">
    <property type="term" value="F:oligopeptide transmembrane transporter activity"/>
    <property type="evidence" value="ECO:0007669"/>
    <property type="project" value="InterPro"/>
</dbReference>
<keyword evidence="11" id="KW-1185">Reference proteome</keyword>
<sequence length="292" mass="32379">MAETFEVEEKMGTFDEVNEECPIKQVDLAVPKTDDPNLPLLTFRMWVLGVAACVVLSFVNQFFWYRTQPLIITSISTQIVVVPLGHLMAKSLPNRVLFQGTRALHEKKKRPRGGTTRPQFSLLVLICAFAYYVLPGCLLYMLTSLSWVCWTAPKSILGQQLGSGMKGLGISSLGIDWSTISSYLGSPLASPWFATANVAVGFFFVMYVMTPITYWKNAYNAKTFPIFSNKLFMTNGSKYDILSILDSNFHLDHGSYSKNGPVNLSTFLAMTYGLGFATLAATMVHVLLFNGG</sequence>
<evidence type="ECO:0000256" key="9">
    <source>
        <dbReference type="SAM" id="Phobius"/>
    </source>
</evidence>
<organism evidence="10 11">
    <name type="scientific">Quillaja saponaria</name>
    <name type="common">Soap bark tree</name>
    <dbReference type="NCBI Taxonomy" id="32244"/>
    <lineage>
        <taxon>Eukaryota</taxon>
        <taxon>Viridiplantae</taxon>
        <taxon>Streptophyta</taxon>
        <taxon>Embryophyta</taxon>
        <taxon>Tracheophyta</taxon>
        <taxon>Spermatophyta</taxon>
        <taxon>Magnoliopsida</taxon>
        <taxon>eudicotyledons</taxon>
        <taxon>Gunneridae</taxon>
        <taxon>Pentapetalae</taxon>
        <taxon>rosids</taxon>
        <taxon>fabids</taxon>
        <taxon>Fabales</taxon>
        <taxon>Quillajaceae</taxon>
        <taxon>Quillaja</taxon>
    </lineage>
</organism>
<dbReference type="GO" id="GO:0015031">
    <property type="term" value="P:protein transport"/>
    <property type="evidence" value="ECO:0007669"/>
    <property type="project" value="UniProtKB-KW"/>
</dbReference>
<evidence type="ECO:0000256" key="6">
    <source>
        <dbReference type="ARBA" id="ARBA00022927"/>
    </source>
</evidence>
<dbReference type="EMBL" id="JARAOO010000008">
    <property type="protein sequence ID" value="KAJ7959385.1"/>
    <property type="molecule type" value="Genomic_DNA"/>
</dbReference>
<feature type="transmembrane region" description="Helical" evidence="9">
    <location>
        <begin position="45"/>
        <end position="64"/>
    </location>
</feature>
<dbReference type="InterPro" id="IPR004648">
    <property type="entry name" value="Oligpept_transpt"/>
</dbReference>
<keyword evidence="5" id="KW-0571">Peptide transport</keyword>
<dbReference type="GO" id="GO:0016020">
    <property type="term" value="C:membrane"/>
    <property type="evidence" value="ECO:0007669"/>
    <property type="project" value="UniProtKB-SubCell"/>
</dbReference>
<protein>
    <submittedName>
        <fullName evidence="10">Oligopeptide transporter 7-like</fullName>
    </submittedName>
</protein>
<keyword evidence="6" id="KW-0653">Protein transport</keyword>
<dbReference type="AlphaFoldDB" id="A0AAD7PLU3"/>
<comment type="similarity">
    <text evidence="2">Belongs to the oligopeptide OPT transporter (TC 2.A.67.1) family.</text>
</comment>
<dbReference type="Pfam" id="PF03169">
    <property type="entry name" value="OPT"/>
    <property type="match status" value="2"/>
</dbReference>
<name>A0AAD7PLU3_QUISA</name>
<evidence type="ECO:0000256" key="3">
    <source>
        <dbReference type="ARBA" id="ARBA00022448"/>
    </source>
</evidence>
<feature type="transmembrane region" description="Helical" evidence="9">
    <location>
        <begin position="192"/>
        <end position="215"/>
    </location>
</feature>
<evidence type="ECO:0000256" key="2">
    <source>
        <dbReference type="ARBA" id="ARBA00005484"/>
    </source>
</evidence>
<feature type="transmembrane region" description="Helical" evidence="9">
    <location>
        <begin position="120"/>
        <end position="142"/>
    </location>
</feature>
<gene>
    <name evidence="10" type="ORF">O6P43_019969</name>
</gene>
<keyword evidence="4 9" id="KW-0812">Transmembrane</keyword>
<comment type="subcellular location">
    <subcellularLocation>
        <location evidence="1">Membrane</location>
        <topology evidence="1">Multi-pass membrane protein</topology>
    </subcellularLocation>
</comment>
<accession>A0AAD7PLU3</accession>
<dbReference type="Proteomes" id="UP001163823">
    <property type="component" value="Chromosome 8"/>
</dbReference>
<evidence type="ECO:0000256" key="4">
    <source>
        <dbReference type="ARBA" id="ARBA00022692"/>
    </source>
</evidence>
<evidence type="ECO:0000256" key="1">
    <source>
        <dbReference type="ARBA" id="ARBA00004141"/>
    </source>
</evidence>
<dbReference type="KEGG" id="qsa:O6P43_019969"/>
<keyword evidence="7 9" id="KW-1133">Transmembrane helix</keyword>
<evidence type="ECO:0000313" key="11">
    <source>
        <dbReference type="Proteomes" id="UP001163823"/>
    </source>
</evidence>
<evidence type="ECO:0000256" key="5">
    <source>
        <dbReference type="ARBA" id="ARBA00022856"/>
    </source>
</evidence>
<keyword evidence="3" id="KW-0813">Transport</keyword>
<evidence type="ECO:0000313" key="10">
    <source>
        <dbReference type="EMBL" id="KAJ7959385.1"/>
    </source>
</evidence>
<evidence type="ECO:0000256" key="8">
    <source>
        <dbReference type="ARBA" id="ARBA00023136"/>
    </source>
</evidence>
<comment type="caution">
    <text evidence="10">The sequence shown here is derived from an EMBL/GenBank/DDBJ whole genome shotgun (WGS) entry which is preliminary data.</text>
</comment>
<dbReference type="PANTHER" id="PTHR22601">
    <property type="entry name" value="ISP4 LIKE PROTEIN"/>
    <property type="match status" value="1"/>
</dbReference>
<reference evidence="10" key="1">
    <citation type="journal article" date="2023" name="Science">
        <title>Elucidation of the pathway for biosynthesis of saponin adjuvants from the soapbark tree.</title>
        <authorList>
            <person name="Reed J."/>
            <person name="Orme A."/>
            <person name="El-Demerdash A."/>
            <person name="Owen C."/>
            <person name="Martin L.B.B."/>
            <person name="Misra R.C."/>
            <person name="Kikuchi S."/>
            <person name="Rejzek M."/>
            <person name="Martin A.C."/>
            <person name="Harkess A."/>
            <person name="Leebens-Mack J."/>
            <person name="Louveau T."/>
            <person name="Stephenson M.J."/>
            <person name="Osbourn A."/>
        </authorList>
    </citation>
    <scope>NUCLEOTIDE SEQUENCE</scope>
    <source>
        <strain evidence="10">S10</strain>
    </source>
</reference>
<feature type="transmembrane region" description="Helical" evidence="9">
    <location>
        <begin position="267"/>
        <end position="289"/>
    </location>
</feature>
<keyword evidence="8 9" id="KW-0472">Membrane</keyword>